<evidence type="ECO:0000313" key="3">
    <source>
        <dbReference type="Proteomes" id="UP000664807"/>
    </source>
</evidence>
<gene>
    <name evidence="2" type="ORF">J0654_11625</name>
</gene>
<keyword evidence="1" id="KW-0472">Membrane</keyword>
<name>A0ABS3FH68_9FLAO</name>
<keyword evidence="1" id="KW-0812">Transmembrane</keyword>
<proteinExistence type="predicted"/>
<dbReference type="PANTHER" id="PTHR40115">
    <property type="entry name" value="INNER MEMBRANE PROTEIN WITH PEPSY TM HELIX"/>
    <property type="match status" value="1"/>
</dbReference>
<sequence>MVLYLPRRKAPTPFFVYFIQILTMGRKSENTFREFHRYLGFFLAGIMAVYAISGIVLTFRTTDFMKSEYEVNTTLEANLNEEALGSALRKRGFTVDKTEGDLMYFAGGTYNMQTGEASYTEKRLPAVLESMNKLHKMHTGNPLFWLGIFFGIALLFFAVSAFFMFRPSAPIYKKGLYFAAAGFLLTIVLLLV</sequence>
<protein>
    <submittedName>
        <fullName evidence="2">PepSY-associated TM helix domain-containing protein</fullName>
    </submittedName>
</protein>
<dbReference type="PANTHER" id="PTHR40115:SF1">
    <property type="entry name" value="INNER MEMBRANE PROTEIN WITH PEPSY TM HELIX"/>
    <property type="match status" value="1"/>
</dbReference>
<dbReference type="InterPro" id="IPR005625">
    <property type="entry name" value="PepSY-ass_TM"/>
</dbReference>
<evidence type="ECO:0000313" key="2">
    <source>
        <dbReference type="EMBL" id="MBO0342301.1"/>
    </source>
</evidence>
<organism evidence="2 3">
    <name type="scientific">Flagellimonas profundi</name>
    <dbReference type="NCBI Taxonomy" id="2915620"/>
    <lineage>
        <taxon>Bacteria</taxon>
        <taxon>Pseudomonadati</taxon>
        <taxon>Bacteroidota</taxon>
        <taxon>Flavobacteriia</taxon>
        <taxon>Flavobacteriales</taxon>
        <taxon>Flavobacteriaceae</taxon>
        <taxon>Flagellimonas</taxon>
    </lineage>
</organism>
<feature type="transmembrane region" description="Helical" evidence="1">
    <location>
        <begin position="171"/>
        <end position="191"/>
    </location>
</feature>
<feature type="transmembrane region" description="Helical" evidence="1">
    <location>
        <begin position="143"/>
        <end position="165"/>
    </location>
</feature>
<reference evidence="2 3" key="1">
    <citation type="submission" date="2021-03" db="EMBL/GenBank/DDBJ databases">
        <title>Muricauda lutimaris sp. nov. and Muricauda ruestringensis sp. nov, two marine members of the Flavobacteriaceae isolated from deep sea sediments of Western Pacific.</title>
        <authorList>
            <person name="Zhao S."/>
            <person name="Liu R."/>
        </authorList>
    </citation>
    <scope>NUCLEOTIDE SEQUENCE [LARGE SCALE GENOMIC DNA]</scope>
    <source>
        <strain evidence="2 3">BC31-3-A3</strain>
    </source>
</reference>
<evidence type="ECO:0000256" key="1">
    <source>
        <dbReference type="SAM" id="Phobius"/>
    </source>
</evidence>
<comment type="caution">
    <text evidence="2">The sequence shown here is derived from an EMBL/GenBank/DDBJ whole genome shotgun (WGS) entry which is preliminary data.</text>
</comment>
<accession>A0ABS3FH68</accession>
<keyword evidence="1" id="KW-1133">Transmembrane helix</keyword>
<keyword evidence="3" id="KW-1185">Reference proteome</keyword>
<feature type="transmembrane region" description="Helical" evidence="1">
    <location>
        <begin position="38"/>
        <end position="59"/>
    </location>
</feature>
<dbReference type="EMBL" id="JAFLNM010000002">
    <property type="protein sequence ID" value="MBO0342301.1"/>
    <property type="molecule type" value="Genomic_DNA"/>
</dbReference>
<dbReference type="InterPro" id="IPR032307">
    <property type="entry name" value="PepSY_TM-like_2"/>
</dbReference>
<dbReference type="Pfam" id="PF03929">
    <property type="entry name" value="PepSY_TM"/>
    <property type="match status" value="1"/>
</dbReference>
<dbReference type="Proteomes" id="UP000664807">
    <property type="component" value="Unassembled WGS sequence"/>
</dbReference>